<feature type="domain" description="Non-reducing end beta-L-arabinofuranosidase-like GH127 middle" evidence="2">
    <location>
        <begin position="438"/>
        <end position="531"/>
    </location>
</feature>
<dbReference type="InterPro" id="IPR049049">
    <property type="entry name" value="Beta-AFase-like_GH127_C"/>
</dbReference>
<proteinExistence type="predicted"/>
<dbReference type="InterPro" id="IPR049046">
    <property type="entry name" value="Beta-AFase-like_GH127_middle"/>
</dbReference>
<evidence type="ECO:0000259" key="3">
    <source>
        <dbReference type="Pfam" id="PF20737"/>
    </source>
</evidence>
<dbReference type="Pfam" id="PF20737">
    <property type="entry name" value="Glyco_hydro127C"/>
    <property type="match status" value="1"/>
</dbReference>
<feature type="domain" description="Non-reducing end beta-L-arabinofuranosidase-like GH127 catalytic" evidence="1">
    <location>
        <begin position="13"/>
        <end position="427"/>
    </location>
</feature>
<dbReference type="SUPFAM" id="SSF48208">
    <property type="entry name" value="Six-hairpin glycosidases"/>
    <property type="match status" value="1"/>
</dbReference>
<evidence type="ECO:0000313" key="4">
    <source>
        <dbReference type="EMBL" id="GAA6498006.1"/>
    </source>
</evidence>
<name>A0ABQ0BN95_9FIRM</name>
<dbReference type="Pfam" id="PF20736">
    <property type="entry name" value="Glyco_hydro127M"/>
    <property type="match status" value="1"/>
</dbReference>
<organism evidence="4 5">
    <name type="scientific">Blautia parvula</name>
    <dbReference type="NCBI Taxonomy" id="2877527"/>
    <lineage>
        <taxon>Bacteria</taxon>
        <taxon>Bacillati</taxon>
        <taxon>Bacillota</taxon>
        <taxon>Clostridia</taxon>
        <taxon>Lachnospirales</taxon>
        <taxon>Lachnospiraceae</taxon>
        <taxon>Blautia</taxon>
    </lineage>
</organism>
<evidence type="ECO:0000313" key="5">
    <source>
        <dbReference type="Proteomes" id="UP001600941"/>
    </source>
</evidence>
<dbReference type="GO" id="GO:0016787">
    <property type="term" value="F:hydrolase activity"/>
    <property type="evidence" value="ECO:0007669"/>
    <property type="project" value="UniProtKB-KW"/>
</dbReference>
<dbReference type="InterPro" id="IPR008928">
    <property type="entry name" value="6-hairpin_glycosidase_sf"/>
</dbReference>
<evidence type="ECO:0000259" key="2">
    <source>
        <dbReference type="Pfam" id="PF20736"/>
    </source>
</evidence>
<dbReference type="Pfam" id="PF07944">
    <property type="entry name" value="Beta-AFase-like_GH127_cat"/>
    <property type="match status" value="1"/>
</dbReference>
<dbReference type="InterPro" id="IPR049174">
    <property type="entry name" value="Beta-AFase-like"/>
</dbReference>
<dbReference type="PANTHER" id="PTHR43465">
    <property type="entry name" value="DUF1680 DOMAIN PROTEIN (AFU_ORTHOLOGUE AFUA_1G08910)"/>
    <property type="match status" value="1"/>
</dbReference>
<dbReference type="InterPro" id="IPR012878">
    <property type="entry name" value="Beta-AFase-like_GH127_cat"/>
</dbReference>
<dbReference type="Gene3D" id="1.50.10.10">
    <property type="match status" value="1"/>
</dbReference>
<comment type="caution">
    <text evidence="4">The sequence shown here is derived from an EMBL/GenBank/DDBJ whole genome shotgun (WGS) entry which is preliminary data.</text>
</comment>
<sequence length="650" mass="73473">MNGEKLQSLPLGDIRIEDAFWGKYIRLVKDVILPYQWETLNDNVPDAEPSHCIKNFRIAAGEEKGTFQGAVFQDTDVAKWLEAAAFTLASGGRDEMLESLADETIKLIGKAQCPDGYLNTYYTIQEPDRRWSNLKEGHELYTAGHMIEAAVAYYEATGKDAFLKIVSRFADVICEKFGPDEGQCHGYPGHPEVELALVKLYRATGEKRYLEVSKYFVEQRGVGENYFFQEEKGEKYRQIFPEFKDYSPAYSQSHLPVREQKTAEGHAVRAVYLYCAMADLAYEYRDESLLDACRTLWDNMVKKRMFITGGIGSSGLLERFTTDYDLPNDCNYSESCASIGLALFGRRMAEITGEAKYMDVAETALYNTVLAGIAMDGRSFFYVNPLEVWPDNCLERTSKEHVKPVRQKWFGVACCPPNIARTLASLGQYLYGKGKDSLYINLYVSNEAQTVINGVKCSVKIDSGYLDDGTVNISLHPEHKTTGTLALRIPGWVKTYCVFRNGEKIREPKTEKGYLLISGELEQEEITLKFDIKPRFVHANPKVRADSGKAALMRGPLVYCLEETDNGSNLASVFVDTGQELSEHYEPELLGGTTVICLKGKKITESCWDDDTLYRECKTELEDIELKAVPYCHWGNRTTGEMLVWIKELL</sequence>
<dbReference type="Proteomes" id="UP001600941">
    <property type="component" value="Unassembled WGS sequence"/>
</dbReference>
<keyword evidence="5" id="KW-1185">Reference proteome</keyword>
<protein>
    <submittedName>
        <fullName evidence="4">Glycoside hydrolase family 127 protein</fullName>
    </submittedName>
</protein>
<dbReference type="EMBL" id="BAABZQ010000001">
    <property type="protein sequence ID" value="GAA6498006.1"/>
    <property type="molecule type" value="Genomic_DNA"/>
</dbReference>
<dbReference type="PANTHER" id="PTHR43465:SF2">
    <property type="entry name" value="DUF1680 DOMAIN PROTEIN (AFU_ORTHOLOGUE AFUA_1G08910)"/>
    <property type="match status" value="1"/>
</dbReference>
<gene>
    <name evidence="4" type="ORF">K340107D12_08220</name>
</gene>
<feature type="domain" description="Non-reducing end beta-L-arabinofuranosidase-like GH127 C-terminal" evidence="3">
    <location>
        <begin position="534"/>
        <end position="647"/>
    </location>
</feature>
<keyword evidence="4" id="KW-0378">Hydrolase</keyword>
<accession>A0ABQ0BN95</accession>
<dbReference type="RefSeq" id="WP_227210989.1">
    <property type="nucleotide sequence ID" value="NZ_BAABZQ010000001.1"/>
</dbReference>
<dbReference type="InterPro" id="IPR012341">
    <property type="entry name" value="6hp_glycosidase-like_sf"/>
</dbReference>
<evidence type="ECO:0000259" key="1">
    <source>
        <dbReference type="Pfam" id="PF07944"/>
    </source>
</evidence>
<reference evidence="4 5" key="1">
    <citation type="submission" date="2024-04" db="EMBL/GenBank/DDBJ databases">
        <title>Defined microbial consortia suppress multidrug-resistant proinflammatory Enterobacteriaceae via ecological control.</title>
        <authorList>
            <person name="Furuichi M."/>
            <person name="Kawaguchi T."/>
            <person name="Pust M."/>
            <person name="Yasuma K."/>
            <person name="Plichta D."/>
            <person name="Hasegawa N."/>
            <person name="Ohya T."/>
            <person name="Bhattarai S."/>
            <person name="Sasajima S."/>
            <person name="Aoto Y."/>
            <person name="Tuganbaev T."/>
            <person name="Yaginuma M."/>
            <person name="Ueda M."/>
            <person name="Okahashi N."/>
            <person name="Amafuji K."/>
            <person name="Kiridooshi Y."/>
            <person name="Sugita K."/>
            <person name="Strazar M."/>
            <person name="Skelly A."/>
            <person name="Suda W."/>
            <person name="Hattori M."/>
            <person name="Nakamoto N."/>
            <person name="Caballero S."/>
            <person name="Norman J."/>
            <person name="Olle B."/>
            <person name="Tanoue T."/>
            <person name="Arita M."/>
            <person name="Bucci V."/>
            <person name="Atarashi K."/>
            <person name="Xavier R."/>
            <person name="Honda K."/>
        </authorList>
    </citation>
    <scope>NUCLEOTIDE SEQUENCE [LARGE SCALE GENOMIC DNA]</scope>
    <source>
        <strain evidence="5">k34-0107-D12</strain>
    </source>
</reference>